<evidence type="ECO:0000313" key="5">
    <source>
        <dbReference type="Proteomes" id="UP000593577"/>
    </source>
</evidence>
<organism evidence="4 5">
    <name type="scientific">Gossypium aridum</name>
    <name type="common">American cotton</name>
    <name type="synonym">Erioxylum aridum</name>
    <dbReference type="NCBI Taxonomy" id="34290"/>
    <lineage>
        <taxon>Eukaryota</taxon>
        <taxon>Viridiplantae</taxon>
        <taxon>Streptophyta</taxon>
        <taxon>Embryophyta</taxon>
        <taxon>Tracheophyta</taxon>
        <taxon>Spermatophyta</taxon>
        <taxon>Magnoliopsida</taxon>
        <taxon>eudicotyledons</taxon>
        <taxon>Gunneridae</taxon>
        <taxon>Pentapetalae</taxon>
        <taxon>rosids</taxon>
        <taxon>malvids</taxon>
        <taxon>Malvales</taxon>
        <taxon>Malvaceae</taxon>
        <taxon>Malvoideae</taxon>
        <taxon>Gossypium</taxon>
    </lineage>
</organism>
<accession>A0A7J8X5Y4</accession>
<feature type="non-terminal residue" evidence="4">
    <location>
        <position position="201"/>
    </location>
</feature>
<evidence type="ECO:0000256" key="2">
    <source>
        <dbReference type="ARBA" id="ARBA00022833"/>
    </source>
</evidence>
<dbReference type="SMART" id="SM00248">
    <property type="entry name" value="ANK"/>
    <property type="match status" value="2"/>
</dbReference>
<sequence>YAEKLFVCKLKDEQYLQSVAQQIWEGVRANDKKAVYRYIVNCEVDLNAVYEQSSGSSLTLAKVMLLQEHTNACNNSSSYITGDSSDRSSASSFNLVGTSEGQTTDDLDGCTLLHLVCETGDIGMIELLLQYGANINVMDSRGQTPLHRCILKGKAAVAKLLLTRGADPQVLNRENKTTVELAVESDFDDSEVLALLSDSNG</sequence>
<dbReference type="AlphaFoldDB" id="A0A7J8X5Y4"/>
<gene>
    <name evidence="4" type="ORF">Goari_024392</name>
</gene>
<dbReference type="PANTHER" id="PTHR23180">
    <property type="entry name" value="CENTAURIN/ARF"/>
    <property type="match status" value="1"/>
</dbReference>
<proteinExistence type="predicted"/>
<name>A0A7J8X5Y4_GOSAI</name>
<dbReference type="EMBL" id="JABFAA010000005">
    <property type="protein sequence ID" value="MBA0682696.1"/>
    <property type="molecule type" value="Genomic_DNA"/>
</dbReference>
<comment type="caution">
    <text evidence="4">The sequence shown here is derived from an EMBL/GenBank/DDBJ whole genome shotgun (WGS) entry which is preliminary data.</text>
</comment>
<dbReference type="SUPFAM" id="SSF48403">
    <property type="entry name" value="Ankyrin repeat"/>
    <property type="match status" value="1"/>
</dbReference>
<keyword evidence="2" id="KW-0862">Zinc</keyword>
<dbReference type="Pfam" id="PF12796">
    <property type="entry name" value="Ank_2"/>
    <property type="match status" value="1"/>
</dbReference>
<dbReference type="GO" id="GO:0046872">
    <property type="term" value="F:metal ion binding"/>
    <property type="evidence" value="ECO:0007669"/>
    <property type="project" value="UniProtKB-KW"/>
</dbReference>
<feature type="repeat" description="ANK" evidence="3">
    <location>
        <begin position="108"/>
        <end position="140"/>
    </location>
</feature>
<reference evidence="4 5" key="1">
    <citation type="journal article" date="2019" name="Genome Biol. Evol.">
        <title>Insights into the evolution of the New World diploid cottons (Gossypium, subgenus Houzingenia) based on genome sequencing.</title>
        <authorList>
            <person name="Grover C.E."/>
            <person name="Arick M.A. 2nd"/>
            <person name="Thrash A."/>
            <person name="Conover J.L."/>
            <person name="Sanders W.S."/>
            <person name="Peterson D.G."/>
            <person name="Frelichowski J.E."/>
            <person name="Scheffler J.A."/>
            <person name="Scheffler B.E."/>
            <person name="Wendel J.F."/>
        </authorList>
    </citation>
    <scope>NUCLEOTIDE SEQUENCE [LARGE SCALE GENOMIC DNA]</scope>
    <source>
        <strain evidence="4">185</strain>
        <tissue evidence="4">Leaf</tissue>
    </source>
</reference>
<keyword evidence="5" id="KW-1185">Reference proteome</keyword>
<dbReference type="Gene3D" id="1.25.40.20">
    <property type="entry name" value="Ankyrin repeat-containing domain"/>
    <property type="match status" value="1"/>
</dbReference>
<protein>
    <submittedName>
        <fullName evidence="4">Uncharacterized protein</fullName>
    </submittedName>
</protein>
<dbReference type="InterPro" id="IPR002110">
    <property type="entry name" value="Ankyrin_rpt"/>
</dbReference>
<dbReference type="GO" id="GO:0005096">
    <property type="term" value="F:GTPase activator activity"/>
    <property type="evidence" value="ECO:0007669"/>
    <property type="project" value="InterPro"/>
</dbReference>
<dbReference type="PROSITE" id="PS50297">
    <property type="entry name" value="ANK_REP_REGION"/>
    <property type="match status" value="2"/>
</dbReference>
<evidence type="ECO:0000256" key="3">
    <source>
        <dbReference type="PROSITE-ProRule" id="PRU00023"/>
    </source>
</evidence>
<dbReference type="PANTHER" id="PTHR23180:SF160">
    <property type="entry name" value="ADP-RIBOSYLATION FACTOR GTPASE-ACTIVATING PROTEIN EFFECTOR PROTEIN 1"/>
    <property type="match status" value="1"/>
</dbReference>
<keyword evidence="1" id="KW-0479">Metal-binding</keyword>
<dbReference type="InterPro" id="IPR036770">
    <property type="entry name" value="Ankyrin_rpt-contain_sf"/>
</dbReference>
<feature type="repeat" description="ANK" evidence="3">
    <location>
        <begin position="141"/>
        <end position="173"/>
    </location>
</feature>
<dbReference type="PROSITE" id="PS50088">
    <property type="entry name" value="ANK_REPEAT"/>
    <property type="match status" value="2"/>
</dbReference>
<evidence type="ECO:0000256" key="1">
    <source>
        <dbReference type="ARBA" id="ARBA00022723"/>
    </source>
</evidence>
<keyword evidence="3" id="KW-0040">ANK repeat</keyword>
<dbReference type="InterPro" id="IPR045258">
    <property type="entry name" value="ACAP1/2/3-like"/>
</dbReference>
<dbReference type="Proteomes" id="UP000593577">
    <property type="component" value="Unassembled WGS sequence"/>
</dbReference>
<evidence type="ECO:0000313" key="4">
    <source>
        <dbReference type="EMBL" id="MBA0682696.1"/>
    </source>
</evidence>